<evidence type="ECO:0000313" key="18">
    <source>
        <dbReference type="Proteomes" id="UP000009168"/>
    </source>
</evidence>
<evidence type="ECO:0000256" key="3">
    <source>
        <dbReference type="ARBA" id="ARBA00022448"/>
    </source>
</evidence>
<evidence type="ECO:0000256" key="1">
    <source>
        <dbReference type="ARBA" id="ARBA00004107"/>
    </source>
</evidence>
<evidence type="ECO:0000256" key="5">
    <source>
        <dbReference type="ARBA" id="ARBA00022723"/>
    </source>
</evidence>
<feature type="transmembrane region" description="Helical" evidence="15">
    <location>
        <begin position="201"/>
        <end position="218"/>
    </location>
</feature>
<organism evidence="17 18">
    <name type="scientific">Tetrahymena thermophila (strain SB210)</name>
    <dbReference type="NCBI Taxonomy" id="312017"/>
    <lineage>
        <taxon>Eukaryota</taxon>
        <taxon>Sar</taxon>
        <taxon>Alveolata</taxon>
        <taxon>Ciliophora</taxon>
        <taxon>Intramacronucleata</taxon>
        <taxon>Oligohymenophorea</taxon>
        <taxon>Hymenostomatida</taxon>
        <taxon>Tetrahymenina</taxon>
        <taxon>Tetrahymenidae</taxon>
        <taxon>Tetrahymena</taxon>
    </lineage>
</organism>
<keyword evidence="6" id="KW-0967">Endosome</keyword>
<evidence type="ECO:0000256" key="11">
    <source>
        <dbReference type="ARBA" id="ARBA00023157"/>
    </source>
</evidence>
<feature type="transmembrane region" description="Helical" evidence="15">
    <location>
        <begin position="102"/>
        <end position="124"/>
    </location>
</feature>
<dbReference type="RefSeq" id="XP_001018076.1">
    <property type="nucleotide sequence ID" value="XM_001018076.3"/>
</dbReference>
<evidence type="ECO:0000256" key="9">
    <source>
        <dbReference type="ARBA" id="ARBA00023053"/>
    </source>
</evidence>
<name>I7M1V0_TETTS</name>
<keyword evidence="18" id="KW-1185">Reference proteome</keyword>
<gene>
    <name evidence="17" type="ORF">TTHERM_00277160</name>
</gene>
<keyword evidence="9" id="KW-0915">Sodium</keyword>
<dbReference type="EMBL" id="GG662656">
    <property type="protein sequence ID" value="EAR97831.1"/>
    <property type="molecule type" value="Genomic_DNA"/>
</dbReference>
<evidence type="ECO:0000256" key="15">
    <source>
        <dbReference type="SAM" id="Phobius"/>
    </source>
</evidence>
<dbReference type="GO" id="GO:0046872">
    <property type="term" value="F:metal ion binding"/>
    <property type="evidence" value="ECO:0007669"/>
    <property type="project" value="UniProtKB-KW"/>
</dbReference>
<feature type="transmembrane region" description="Helical" evidence="15">
    <location>
        <begin position="391"/>
        <end position="408"/>
    </location>
</feature>
<dbReference type="AlphaFoldDB" id="I7M1V0"/>
<keyword evidence="8 15" id="KW-1133">Transmembrane helix</keyword>
<evidence type="ECO:0000256" key="7">
    <source>
        <dbReference type="ARBA" id="ARBA00022970"/>
    </source>
</evidence>
<evidence type="ECO:0000313" key="17">
    <source>
        <dbReference type="EMBL" id="EAR97831.1"/>
    </source>
</evidence>
<evidence type="ECO:0000256" key="12">
    <source>
        <dbReference type="ARBA" id="ARBA00023180"/>
    </source>
</evidence>
<keyword evidence="7" id="KW-0029">Amino-acid transport</keyword>
<evidence type="ECO:0000256" key="14">
    <source>
        <dbReference type="ARBA" id="ARBA00038442"/>
    </source>
</evidence>
<dbReference type="GO" id="GO:0015179">
    <property type="term" value="F:L-amino acid transmembrane transporter activity"/>
    <property type="evidence" value="ECO:0007669"/>
    <property type="project" value="TreeGrafter"/>
</dbReference>
<feature type="transmembrane region" description="Helical" evidence="15">
    <location>
        <begin position="77"/>
        <end position="96"/>
    </location>
</feature>
<evidence type="ECO:0000259" key="16">
    <source>
        <dbReference type="Pfam" id="PF01490"/>
    </source>
</evidence>
<dbReference type="eggNOG" id="KOG1305">
    <property type="taxonomic scope" value="Eukaryota"/>
</dbReference>
<evidence type="ECO:0000256" key="4">
    <source>
        <dbReference type="ARBA" id="ARBA00022692"/>
    </source>
</evidence>
<dbReference type="GeneID" id="7836677"/>
<feature type="transmembrane region" description="Helical" evidence="15">
    <location>
        <begin position="414"/>
        <end position="435"/>
    </location>
</feature>
<dbReference type="GO" id="GO:0005765">
    <property type="term" value="C:lysosomal membrane"/>
    <property type="evidence" value="ECO:0007669"/>
    <property type="project" value="UniProtKB-SubCell"/>
</dbReference>
<dbReference type="STRING" id="312017.I7M1V0"/>
<feature type="transmembrane region" description="Helical" evidence="15">
    <location>
        <begin position="307"/>
        <end position="327"/>
    </location>
</feature>
<proteinExistence type="inferred from homology"/>
<dbReference type="GO" id="GO:0031902">
    <property type="term" value="C:late endosome membrane"/>
    <property type="evidence" value="ECO:0007669"/>
    <property type="project" value="UniProtKB-SubCell"/>
</dbReference>
<keyword evidence="4 15" id="KW-0812">Transmembrane</keyword>
<evidence type="ECO:0000256" key="13">
    <source>
        <dbReference type="ARBA" id="ARBA00023228"/>
    </source>
</evidence>
<feature type="transmembrane region" description="Helical" evidence="15">
    <location>
        <begin position="230"/>
        <end position="247"/>
    </location>
</feature>
<keyword evidence="11" id="KW-1015">Disulfide bond</keyword>
<sequence>MSILMRSGSKIPDKKKDLVTDGFEEVILMEQEKQNIRKMVKSEGGTQEERRKSFIQSIAITKSEIAETRKATSIQTIFGITNSMVGSVALVLPPNILKGGLIMSLILMTLIGFISYKTCTYIVLFQKKGESDLSEVVERILGKKWCRLFCITSSLLLFVAGIIYFMLINSVLYPITKYFFYLAGSSSYANQTTIDFTQWSIQYQAIILIVPYFVLFSLRNLSFIIKLGKIGVFAIFVYGLFIIETFIENIASGNVSKYWDKMTYFSPNFALVAGSFALAFFIHNIICQIMSNNEKQENNQRDLGAGYMLVYIIYALIGTLGSIGILGRLDDLSNANIITDFYSSTDILPVIVEFLFLIQLSTAIPVLNFIARTQFYNLIQGDEEEISGKQFFYYNLVFSICCLTFQILCVSPSIVIGLDGALCGFIIIYMIPFALRIKSQDAANNSTVEEEEAVVFEEVQNYQPPQLVDSDISYGSIDKSTQVKYAESTKIQNHIPMSIFEKAAWVLALIFGFSLGVIQILNIFGI</sequence>
<keyword evidence="13" id="KW-0458">Lysosome</keyword>
<keyword evidence="12" id="KW-0325">Glycoprotein</keyword>
<protein>
    <submittedName>
        <fullName evidence="17">Transmembrane amino acid transporter protein</fullName>
    </submittedName>
</protein>
<dbReference type="Pfam" id="PF01490">
    <property type="entry name" value="Aa_trans"/>
    <property type="match status" value="1"/>
</dbReference>
<feature type="transmembrane region" description="Helical" evidence="15">
    <location>
        <begin position="145"/>
        <end position="167"/>
    </location>
</feature>
<feature type="transmembrane region" description="Helical" evidence="15">
    <location>
        <begin position="267"/>
        <end position="286"/>
    </location>
</feature>
<evidence type="ECO:0000256" key="6">
    <source>
        <dbReference type="ARBA" id="ARBA00022753"/>
    </source>
</evidence>
<dbReference type="PANTHER" id="PTHR22950:SF244">
    <property type="entry name" value="NEUTRAL AMINO ACID TRANSPORTER 9"/>
    <property type="match status" value="1"/>
</dbReference>
<evidence type="ECO:0000256" key="10">
    <source>
        <dbReference type="ARBA" id="ARBA00023136"/>
    </source>
</evidence>
<dbReference type="PANTHER" id="PTHR22950">
    <property type="entry name" value="AMINO ACID TRANSPORTER"/>
    <property type="match status" value="1"/>
</dbReference>
<feature type="domain" description="Amino acid transporter transmembrane" evidence="16">
    <location>
        <begin position="70"/>
        <end position="439"/>
    </location>
</feature>
<evidence type="ECO:0000256" key="2">
    <source>
        <dbReference type="ARBA" id="ARBA00004155"/>
    </source>
</evidence>
<dbReference type="Proteomes" id="UP000009168">
    <property type="component" value="Unassembled WGS sequence"/>
</dbReference>
<dbReference type="InParanoid" id="I7M1V0"/>
<comment type="subcellular location">
    <subcellularLocation>
        <location evidence="1">Late endosome membrane</location>
        <topology evidence="1">Multi-pass membrane protein</topology>
    </subcellularLocation>
    <subcellularLocation>
        <location evidence="2">Lysosome membrane</location>
        <topology evidence="2">Multi-pass membrane protein</topology>
    </subcellularLocation>
</comment>
<reference evidence="18" key="1">
    <citation type="journal article" date="2006" name="PLoS Biol.">
        <title>Macronuclear genome sequence of the ciliate Tetrahymena thermophila, a model eukaryote.</title>
        <authorList>
            <person name="Eisen J.A."/>
            <person name="Coyne R.S."/>
            <person name="Wu M."/>
            <person name="Wu D."/>
            <person name="Thiagarajan M."/>
            <person name="Wortman J.R."/>
            <person name="Badger J.H."/>
            <person name="Ren Q."/>
            <person name="Amedeo P."/>
            <person name="Jones K.M."/>
            <person name="Tallon L.J."/>
            <person name="Delcher A.L."/>
            <person name="Salzberg S.L."/>
            <person name="Silva J.C."/>
            <person name="Haas B.J."/>
            <person name="Majoros W.H."/>
            <person name="Farzad M."/>
            <person name="Carlton J.M."/>
            <person name="Smith R.K. Jr."/>
            <person name="Garg J."/>
            <person name="Pearlman R.E."/>
            <person name="Karrer K.M."/>
            <person name="Sun L."/>
            <person name="Manning G."/>
            <person name="Elde N.C."/>
            <person name="Turkewitz A.P."/>
            <person name="Asai D.J."/>
            <person name="Wilkes D.E."/>
            <person name="Wang Y."/>
            <person name="Cai H."/>
            <person name="Collins K."/>
            <person name="Stewart B.A."/>
            <person name="Lee S.R."/>
            <person name="Wilamowska K."/>
            <person name="Weinberg Z."/>
            <person name="Ruzzo W.L."/>
            <person name="Wloga D."/>
            <person name="Gaertig J."/>
            <person name="Frankel J."/>
            <person name="Tsao C.-C."/>
            <person name="Gorovsky M.A."/>
            <person name="Keeling P.J."/>
            <person name="Waller R.F."/>
            <person name="Patron N.J."/>
            <person name="Cherry J.M."/>
            <person name="Stover N.A."/>
            <person name="Krieger C.J."/>
            <person name="del Toro C."/>
            <person name="Ryder H.F."/>
            <person name="Williamson S.C."/>
            <person name="Barbeau R.A."/>
            <person name="Hamilton E.P."/>
            <person name="Orias E."/>
        </authorList>
    </citation>
    <scope>NUCLEOTIDE SEQUENCE [LARGE SCALE GENOMIC DNA]</scope>
    <source>
        <strain evidence="18">SB210</strain>
    </source>
</reference>
<dbReference type="KEGG" id="tet:TTHERM_00277160"/>
<feature type="transmembrane region" description="Helical" evidence="15">
    <location>
        <begin position="503"/>
        <end position="524"/>
    </location>
</feature>
<keyword evidence="3" id="KW-0813">Transport</keyword>
<feature type="transmembrane region" description="Helical" evidence="15">
    <location>
        <begin position="347"/>
        <end position="370"/>
    </location>
</feature>
<keyword evidence="10 15" id="KW-0472">Membrane</keyword>
<evidence type="ECO:0000256" key="8">
    <source>
        <dbReference type="ARBA" id="ARBA00022989"/>
    </source>
</evidence>
<accession>I7M1V0</accession>
<comment type="similarity">
    <text evidence="14">Belongs to the amino acid/polyamine transporter 2 family. SLC38A9 subfamily.</text>
</comment>
<keyword evidence="5" id="KW-0479">Metal-binding</keyword>
<dbReference type="OrthoDB" id="294730at2759"/>
<dbReference type="InterPro" id="IPR013057">
    <property type="entry name" value="AA_transpt_TM"/>
</dbReference>
<dbReference type="HOGENOM" id="CLU_039251_0_0_1"/>
<dbReference type="OMA" id="FYALIMG"/>